<dbReference type="PANTHER" id="PTHR12526">
    <property type="entry name" value="GLYCOSYLTRANSFERASE"/>
    <property type="match status" value="1"/>
</dbReference>
<dbReference type="Proteomes" id="UP000556026">
    <property type="component" value="Unassembled WGS sequence"/>
</dbReference>
<accession>A0A6V8MCT1</accession>
<dbReference type="GO" id="GO:0016757">
    <property type="term" value="F:glycosyltransferase activity"/>
    <property type="evidence" value="ECO:0007669"/>
    <property type="project" value="InterPro"/>
</dbReference>
<dbReference type="SUPFAM" id="SSF53756">
    <property type="entry name" value="UDP-Glycosyltransferase/glycogen phosphorylase"/>
    <property type="match status" value="1"/>
</dbReference>
<dbReference type="InterPro" id="IPR001296">
    <property type="entry name" value="Glyco_trans_1"/>
</dbReference>
<evidence type="ECO:0000313" key="4">
    <source>
        <dbReference type="Proteomes" id="UP000556026"/>
    </source>
</evidence>
<evidence type="ECO:0000259" key="2">
    <source>
        <dbReference type="Pfam" id="PF13439"/>
    </source>
</evidence>
<evidence type="ECO:0000259" key="1">
    <source>
        <dbReference type="Pfam" id="PF00534"/>
    </source>
</evidence>
<keyword evidence="3" id="KW-0808">Transferase</keyword>
<protein>
    <submittedName>
        <fullName evidence="3">Glycosyl transferase</fullName>
    </submittedName>
</protein>
<dbReference type="Gene3D" id="3.40.50.2000">
    <property type="entry name" value="Glycogen Phosphorylase B"/>
    <property type="match status" value="2"/>
</dbReference>
<dbReference type="InterPro" id="IPR028098">
    <property type="entry name" value="Glyco_trans_4-like_N"/>
</dbReference>
<feature type="domain" description="Glycosyltransferase subfamily 4-like N-terminal" evidence="2">
    <location>
        <begin position="13"/>
        <end position="163"/>
    </location>
</feature>
<dbReference type="EMBL" id="BLXX01000001">
    <property type="protein sequence ID" value="GFO57772.1"/>
    <property type="molecule type" value="Genomic_DNA"/>
</dbReference>
<comment type="caution">
    <text evidence="3">The sequence shown here is derived from an EMBL/GenBank/DDBJ whole genome shotgun (WGS) entry which is preliminary data.</text>
</comment>
<reference evidence="4" key="1">
    <citation type="submission" date="2020-06" db="EMBL/GenBank/DDBJ databases">
        <title>Draft genomic sequence of Geomonas sp. Red330.</title>
        <authorList>
            <person name="Itoh H."/>
            <person name="Zhenxing X."/>
            <person name="Ushijima N."/>
            <person name="Masuda Y."/>
            <person name="Shiratori Y."/>
            <person name="Senoo K."/>
        </authorList>
    </citation>
    <scope>NUCLEOTIDE SEQUENCE [LARGE SCALE GENOMIC DNA]</scope>
    <source>
        <strain evidence="4">Red330</strain>
    </source>
</reference>
<name>A0A6V8MCT1_9BACT</name>
<dbReference type="Pfam" id="PF00534">
    <property type="entry name" value="Glycos_transf_1"/>
    <property type="match status" value="1"/>
</dbReference>
<dbReference type="AlphaFoldDB" id="A0A6V8MCT1"/>
<keyword evidence="4" id="KW-1185">Reference proteome</keyword>
<dbReference type="RefSeq" id="WP_183352603.1">
    <property type="nucleotide sequence ID" value="NZ_BLXX01000001.1"/>
</dbReference>
<gene>
    <name evidence="3" type="ORF">GMST_00970</name>
</gene>
<proteinExistence type="predicted"/>
<evidence type="ECO:0000313" key="3">
    <source>
        <dbReference type="EMBL" id="GFO57772.1"/>
    </source>
</evidence>
<feature type="domain" description="Glycosyl transferase family 1" evidence="1">
    <location>
        <begin position="180"/>
        <end position="332"/>
    </location>
</feature>
<sequence>MINVLHVVLGLEVGGLEKFVLGLLDNYTGNINPYVVCLERKGALGAALDPARVFEVGKGPGFSLSAVRTLKRLVTELGIDIVHTHNPAPHLHGALAAYLGGARVVHTKHGRNYPRDYKKIWCNRVASFFSDAIVAVSDNARDVCLHVERIAPAKVSVILNGVDSGLFAPGARRDPALVPKIGIVARLSPEKDHATLLAACAILARRQFPFTLEVIGDGPLRGALEVQSATLGLDSRVNFRGMQDDVAGLLRDLDLFVLSSVTEGISLTLLEAMATELPVVATEVGGNPEVVLDGGTGFLVPAGNPEFMAERLAQLIGDPALRKEMGERGRKRVLEHFDVRATCYRYERLYSGLLTREVAT</sequence>
<organism evidence="3 4">
    <name type="scientific">Geomonas silvestris</name>
    <dbReference type="NCBI Taxonomy" id="2740184"/>
    <lineage>
        <taxon>Bacteria</taxon>
        <taxon>Pseudomonadati</taxon>
        <taxon>Thermodesulfobacteriota</taxon>
        <taxon>Desulfuromonadia</taxon>
        <taxon>Geobacterales</taxon>
        <taxon>Geobacteraceae</taxon>
        <taxon>Geomonas</taxon>
    </lineage>
</organism>
<dbReference type="Pfam" id="PF13439">
    <property type="entry name" value="Glyco_transf_4"/>
    <property type="match status" value="1"/>
</dbReference>